<dbReference type="Proteomes" id="UP000319213">
    <property type="component" value="Unassembled WGS sequence"/>
</dbReference>
<comment type="caution">
    <text evidence="1">The sequence shown here is derived from an EMBL/GenBank/DDBJ whole genome shotgun (WGS) entry which is preliminary data.</text>
</comment>
<accession>A0A543J3X9</accession>
<evidence type="ECO:0000313" key="2">
    <source>
        <dbReference type="Proteomes" id="UP000319213"/>
    </source>
</evidence>
<dbReference type="RefSeq" id="WP_142261248.1">
    <property type="nucleotide sequence ID" value="NZ_BMPV01000002.1"/>
</dbReference>
<evidence type="ECO:0000313" key="1">
    <source>
        <dbReference type="EMBL" id="TQM77536.1"/>
    </source>
</evidence>
<dbReference type="NCBIfam" id="TIGR04267">
    <property type="entry name" value="mod_HExxH"/>
    <property type="match status" value="1"/>
</dbReference>
<sequence>MRPVPYRLGEEELVALGGGDDVTKIVERLAAAQYDGRMLLLWGVMDTARRVGHPEAERVRHGYELLARLQRRYPGVAGEVLRHPAVGAWAFHTLRGLRGETAGPAARPAGLAALAAAVLVKSGAEGAVEVPVVDGAVTLPSLGRALLGTSDRFALVRSGAAGAEVIATGARVAIPADAETDAPGWHGMRALAAGAGKFTIRVLVDDLDPFRMPGALVNGRLTAAEAAEWRAVFHDAWQVLVTGHPVAAAEVAAVMRAITPLERPPTGQRSATSSEAFGAVAVSRPVDAPALAAALVHEVQHSKLNAVIDIVPLVRSGVGHRRYYAPWRDDPRPPAGLMQGAFAHLAVSGFWRRQRHRERGAAAIRAHAEYARWRAGALQVTRTLLAERLLTEAGKVLAAAMLRTLTAWQAEPVPREAAVRARREAELHRRRWRVRNRMPIR</sequence>
<dbReference type="InterPro" id="IPR026337">
    <property type="entry name" value="AKG_HExxH"/>
</dbReference>
<proteinExistence type="predicted"/>
<keyword evidence="2" id="KW-1185">Reference proteome</keyword>
<reference evidence="1 2" key="1">
    <citation type="submission" date="2019-06" db="EMBL/GenBank/DDBJ databases">
        <title>Sequencing the genomes of 1000 actinobacteria strains.</title>
        <authorList>
            <person name="Klenk H.-P."/>
        </authorList>
    </citation>
    <scope>NUCLEOTIDE SEQUENCE [LARGE SCALE GENOMIC DNA]</scope>
    <source>
        <strain evidence="1 2">DSM 43186</strain>
    </source>
</reference>
<protein>
    <submittedName>
        <fullName evidence="1">HEXXH motif-containing protein</fullName>
    </submittedName>
</protein>
<dbReference type="AlphaFoldDB" id="A0A543J3X9"/>
<gene>
    <name evidence="1" type="ORF">FHX40_4301</name>
</gene>
<organism evidence="1 2">
    <name type="scientific">Thermopolyspora flexuosa</name>
    <dbReference type="NCBI Taxonomy" id="103836"/>
    <lineage>
        <taxon>Bacteria</taxon>
        <taxon>Bacillati</taxon>
        <taxon>Actinomycetota</taxon>
        <taxon>Actinomycetes</taxon>
        <taxon>Streptosporangiales</taxon>
        <taxon>Streptosporangiaceae</taxon>
        <taxon>Thermopolyspora</taxon>
    </lineage>
</organism>
<dbReference type="EMBL" id="VFPQ01000001">
    <property type="protein sequence ID" value="TQM77536.1"/>
    <property type="molecule type" value="Genomic_DNA"/>
</dbReference>
<name>A0A543J3X9_9ACTN</name>
<dbReference type="OrthoDB" id="796761at2"/>